<accession>A0ABY4A6K1</accession>
<dbReference type="GO" id="GO:0004148">
    <property type="term" value="F:dihydrolipoyl dehydrogenase (NADH) activity"/>
    <property type="evidence" value="ECO:0007669"/>
    <property type="project" value="UniProtKB-EC"/>
</dbReference>
<keyword evidence="6 13" id="KW-0285">Flavoprotein</keyword>
<evidence type="ECO:0000256" key="6">
    <source>
        <dbReference type="ARBA" id="ARBA00022630"/>
    </source>
</evidence>
<dbReference type="SUPFAM" id="SSF55424">
    <property type="entry name" value="FAD/NAD-linked reductases, dimerisation (C-terminal) domain"/>
    <property type="match status" value="1"/>
</dbReference>
<gene>
    <name evidence="16" type="primary">lpdA</name>
    <name evidence="16" type="ORF">INH39_28350</name>
</gene>
<dbReference type="InterPro" id="IPR006258">
    <property type="entry name" value="Lipoamide_DH"/>
</dbReference>
<evidence type="ECO:0000256" key="5">
    <source>
        <dbReference type="ARBA" id="ARBA00022490"/>
    </source>
</evidence>
<comment type="similarity">
    <text evidence="2 13">Belongs to the class-I pyridine nucleotide-disulfide oxidoreductase family.</text>
</comment>
<evidence type="ECO:0000256" key="13">
    <source>
        <dbReference type="RuleBase" id="RU003692"/>
    </source>
</evidence>
<dbReference type="PRINTS" id="PR00411">
    <property type="entry name" value="PNDRDTASEI"/>
</dbReference>
<evidence type="ECO:0000313" key="17">
    <source>
        <dbReference type="Proteomes" id="UP000831532"/>
    </source>
</evidence>
<dbReference type="InterPro" id="IPR012999">
    <property type="entry name" value="Pyr_OxRdtase_I_AS"/>
</dbReference>
<keyword evidence="8 13" id="KW-0560">Oxidoreductase</keyword>
<comment type="subcellular location">
    <subcellularLocation>
        <location evidence="1">Cytoplasm</location>
    </subcellularLocation>
</comment>
<dbReference type="NCBIfam" id="TIGR01350">
    <property type="entry name" value="lipoamide_DH"/>
    <property type="match status" value="1"/>
</dbReference>
<evidence type="ECO:0000256" key="7">
    <source>
        <dbReference type="ARBA" id="ARBA00022827"/>
    </source>
</evidence>
<keyword evidence="17" id="KW-1185">Reference proteome</keyword>
<dbReference type="SUPFAM" id="SSF51905">
    <property type="entry name" value="FAD/NAD(P)-binding domain"/>
    <property type="match status" value="1"/>
</dbReference>
<dbReference type="EC" id="1.8.1.4" evidence="3 13"/>
<dbReference type="Gene3D" id="3.50.50.60">
    <property type="entry name" value="FAD/NAD(P)-binding domain"/>
    <property type="match status" value="2"/>
</dbReference>
<evidence type="ECO:0000256" key="11">
    <source>
        <dbReference type="ARBA" id="ARBA00023284"/>
    </source>
</evidence>
<dbReference type="Proteomes" id="UP000831532">
    <property type="component" value="Chromosome"/>
</dbReference>
<keyword evidence="11 13" id="KW-0676">Redox-active center</keyword>
<comment type="cofactor">
    <cofactor evidence="13">
        <name>FAD</name>
        <dbReference type="ChEBI" id="CHEBI:57692"/>
    </cofactor>
    <text evidence="13">Binds 1 FAD per subunit.</text>
</comment>
<evidence type="ECO:0000259" key="14">
    <source>
        <dbReference type="Pfam" id="PF02852"/>
    </source>
</evidence>
<evidence type="ECO:0000256" key="3">
    <source>
        <dbReference type="ARBA" id="ARBA00012608"/>
    </source>
</evidence>
<evidence type="ECO:0000256" key="4">
    <source>
        <dbReference type="ARBA" id="ARBA00016961"/>
    </source>
</evidence>
<dbReference type="Pfam" id="PF07992">
    <property type="entry name" value="Pyr_redox_2"/>
    <property type="match status" value="1"/>
</dbReference>
<dbReference type="PRINTS" id="PR00368">
    <property type="entry name" value="FADPNR"/>
</dbReference>
<comment type="catalytic activity">
    <reaction evidence="12 13">
        <text>N(6)-[(R)-dihydrolipoyl]-L-lysyl-[protein] + NAD(+) = N(6)-[(R)-lipoyl]-L-lysyl-[protein] + NADH + H(+)</text>
        <dbReference type="Rhea" id="RHEA:15045"/>
        <dbReference type="Rhea" id="RHEA-COMP:10474"/>
        <dbReference type="Rhea" id="RHEA-COMP:10475"/>
        <dbReference type="ChEBI" id="CHEBI:15378"/>
        <dbReference type="ChEBI" id="CHEBI:57540"/>
        <dbReference type="ChEBI" id="CHEBI:57945"/>
        <dbReference type="ChEBI" id="CHEBI:83099"/>
        <dbReference type="ChEBI" id="CHEBI:83100"/>
        <dbReference type="EC" id="1.8.1.4"/>
    </reaction>
</comment>
<dbReference type="InterPro" id="IPR004099">
    <property type="entry name" value="Pyr_nucl-diS_OxRdtase_dimer"/>
</dbReference>
<dbReference type="PIRSF" id="PIRSF000350">
    <property type="entry name" value="Mercury_reductase_MerA"/>
    <property type="match status" value="1"/>
</dbReference>
<keyword evidence="10" id="KW-1015">Disulfide bond</keyword>
<dbReference type="PROSITE" id="PS00076">
    <property type="entry name" value="PYRIDINE_REDOX_1"/>
    <property type="match status" value="1"/>
</dbReference>
<dbReference type="InterPro" id="IPR001100">
    <property type="entry name" value="Pyr_nuc-diS_OxRdtase"/>
</dbReference>
<dbReference type="Pfam" id="PF02852">
    <property type="entry name" value="Pyr_redox_dim"/>
    <property type="match status" value="1"/>
</dbReference>
<evidence type="ECO:0000256" key="8">
    <source>
        <dbReference type="ARBA" id="ARBA00023002"/>
    </source>
</evidence>
<dbReference type="InterPro" id="IPR050151">
    <property type="entry name" value="Class-I_Pyr_Nuc-Dis_Oxidored"/>
</dbReference>
<dbReference type="PANTHER" id="PTHR22912">
    <property type="entry name" value="DISULFIDE OXIDOREDUCTASE"/>
    <property type="match status" value="1"/>
</dbReference>
<organism evidence="16 17">
    <name type="scientific">Massilia violaceinigra</name>
    <dbReference type="NCBI Taxonomy" id="2045208"/>
    <lineage>
        <taxon>Bacteria</taxon>
        <taxon>Pseudomonadati</taxon>
        <taxon>Pseudomonadota</taxon>
        <taxon>Betaproteobacteria</taxon>
        <taxon>Burkholderiales</taxon>
        <taxon>Oxalobacteraceae</taxon>
        <taxon>Telluria group</taxon>
        <taxon>Massilia</taxon>
    </lineage>
</organism>
<dbReference type="EMBL" id="CP063361">
    <property type="protein sequence ID" value="UOD29279.1"/>
    <property type="molecule type" value="Genomic_DNA"/>
</dbReference>
<name>A0ABY4A6K1_9BURK</name>
<proteinExistence type="inferred from homology"/>
<sequence length="479" mass="50680">MANTEYDVAIIGAGSGGYIAAIRAGQLGLSVACIEGNAYADPRGEPRSGGTCLNVGCIPSKALLASSHLYDQIVHRAAEHGILTENPAVNVRKMIDRKDGVVTKMTKGIEYLFKKNKVDFLKAQAKFAGKVGDDYVLELSGAGATSRINAKNIIIASGSKPRQLPAVVIDNEVICDNVGALKFDEIPKRLCIVGAGVIGLELGSVWRRLGSEVTLIDAMAEFLPAADPAVAKEMLKAMTSQGLKFALGISIERIERTADGAMVSYRDRAGARVDLAADKVIVAIGRVPSTDGLALDSIGLQLDDRGFIPVDERCKTALPNVFAIGDVVRGPMLAHKASEEGVMVCEIIAGQAGHVNYGAIPFVIYTNPEAAWVGKTEQELIREGRTFKSGQFPFSANGRALGHGETEGFVKVLADAASDMVLGVHVVSSAASEMIGEAAMALEFHASSEDIARICHAHPTLYEAVREASLAVDKRALNI</sequence>
<evidence type="ECO:0000256" key="10">
    <source>
        <dbReference type="ARBA" id="ARBA00023157"/>
    </source>
</evidence>
<feature type="domain" description="FAD/NAD(P)-binding" evidence="15">
    <location>
        <begin position="6"/>
        <end position="341"/>
    </location>
</feature>
<keyword evidence="7 13" id="KW-0274">FAD</keyword>
<protein>
    <recommendedName>
        <fullName evidence="4 13">Dihydrolipoyl dehydrogenase</fullName>
        <ecNumber evidence="3 13">1.8.1.4</ecNumber>
    </recommendedName>
</protein>
<feature type="domain" description="Pyridine nucleotide-disulphide oxidoreductase dimerisation" evidence="14">
    <location>
        <begin position="360"/>
        <end position="468"/>
    </location>
</feature>
<dbReference type="RefSeq" id="WP_243490508.1">
    <property type="nucleotide sequence ID" value="NZ_CP063361.1"/>
</dbReference>
<dbReference type="InterPro" id="IPR036188">
    <property type="entry name" value="FAD/NAD-bd_sf"/>
</dbReference>
<evidence type="ECO:0000259" key="15">
    <source>
        <dbReference type="Pfam" id="PF07992"/>
    </source>
</evidence>
<evidence type="ECO:0000256" key="9">
    <source>
        <dbReference type="ARBA" id="ARBA00023027"/>
    </source>
</evidence>
<evidence type="ECO:0000256" key="1">
    <source>
        <dbReference type="ARBA" id="ARBA00004496"/>
    </source>
</evidence>
<reference evidence="16 17" key="1">
    <citation type="submission" date="2020-10" db="EMBL/GenBank/DDBJ databases">
        <title>Genome analysis of Massilia species.</title>
        <authorList>
            <person name="Jung D.-H."/>
        </authorList>
    </citation>
    <scope>NUCLEOTIDE SEQUENCE [LARGE SCALE GENOMIC DNA]</scope>
    <source>
        <strain evidence="17">sipir</strain>
    </source>
</reference>
<keyword evidence="9 13" id="KW-0520">NAD</keyword>
<evidence type="ECO:0000256" key="12">
    <source>
        <dbReference type="ARBA" id="ARBA00049187"/>
    </source>
</evidence>
<dbReference type="Gene3D" id="3.30.390.30">
    <property type="match status" value="1"/>
</dbReference>
<evidence type="ECO:0000256" key="2">
    <source>
        <dbReference type="ARBA" id="ARBA00007532"/>
    </source>
</evidence>
<comment type="miscellaneous">
    <text evidence="13">The active site is a redox-active disulfide bond.</text>
</comment>
<dbReference type="PANTHER" id="PTHR22912:SF224">
    <property type="entry name" value="DIHYDROLIPOYL DEHYDROGENASE"/>
    <property type="match status" value="1"/>
</dbReference>
<dbReference type="InterPro" id="IPR016156">
    <property type="entry name" value="FAD/NAD-linked_Rdtase_dimer_sf"/>
</dbReference>
<keyword evidence="5" id="KW-0963">Cytoplasm</keyword>
<dbReference type="InterPro" id="IPR023753">
    <property type="entry name" value="FAD/NAD-binding_dom"/>
</dbReference>
<evidence type="ECO:0000313" key="16">
    <source>
        <dbReference type="EMBL" id="UOD29279.1"/>
    </source>
</evidence>